<keyword evidence="6" id="KW-1185">Reference proteome</keyword>
<dbReference type="Proteomes" id="UP001352852">
    <property type="component" value="Unassembled WGS sequence"/>
</dbReference>
<organism evidence="5 6">
    <name type="scientific">Characodon lateralis</name>
    <dbReference type="NCBI Taxonomy" id="208331"/>
    <lineage>
        <taxon>Eukaryota</taxon>
        <taxon>Metazoa</taxon>
        <taxon>Chordata</taxon>
        <taxon>Craniata</taxon>
        <taxon>Vertebrata</taxon>
        <taxon>Euteleostomi</taxon>
        <taxon>Actinopterygii</taxon>
        <taxon>Neopterygii</taxon>
        <taxon>Teleostei</taxon>
        <taxon>Neoteleostei</taxon>
        <taxon>Acanthomorphata</taxon>
        <taxon>Ovalentaria</taxon>
        <taxon>Atherinomorphae</taxon>
        <taxon>Cyprinodontiformes</taxon>
        <taxon>Goodeidae</taxon>
        <taxon>Characodon</taxon>
    </lineage>
</organism>
<evidence type="ECO:0000313" key="6">
    <source>
        <dbReference type="Proteomes" id="UP001352852"/>
    </source>
</evidence>
<evidence type="ECO:0000256" key="1">
    <source>
        <dbReference type="ARBA" id="ARBA00022723"/>
    </source>
</evidence>
<dbReference type="InterPro" id="IPR013320">
    <property type="entry name" value="ConA-like_dom_sf"/>
</dbReference>
<dbReference type="SMART" id="SM00589">
    <property type="entry name" value="PRY"/>
    <property type="match status" value="1"/>
</dbReference>
<feature type="domain" description="B30.2/SPRY" evidence="4">
    <location>
        <begin position="33"/>
        <end position="224"/>
    </location>
</feature>
<name>A0ABU7CTZ7_9TELE</name>
<evidence type="ECO:0000256" key="3">
    <source>
        <dbReference type="ARBA" id="ARBA00022833"/>
    </source>
</evidence>
<sequence>DVTAAVSELRDKLQDILRDTWTNISLALTEVDVLLSEPGPKSRAGFLKYSCEITLDPNTAHKDLEVSEENRKVTHLNKNKSYSSPDSFIGWTQILSGESLPGRCYWEVEWIGREIEVAVAYKNIRRDSRDDESGFGRNEKSWALNCYQNRYKFSHNNIWTVIPGPETSRIGVYLDHRAGLLAFHSVSETMTLIHRVQTTFTQPLHAGLRIYYYKDTAEFCKLKF</sequence>
<dbReference type="CDD" id="cd16040">
    <property type="entry name" value="SPRY_PRY_SNTX"/>
    <property type="match status" value="1"/>
</dbReference>
<dbReference type="Pfam" id="PF00622">
    <property type="entry name" value="SPRY"/>
    <property type="match status" value="1"/>
</dbReference>
<dbReference type="SUPFAM" id="SSF49899">
    <property type="entry name" value="Concanavalin A-like lectins/glucanases"/>
    <property type="match status" value="1"/>
</dbReference>
<gene>
    <name evidence="5" type="ORF">CHARACLAT_033125</name>
</gene>
<dbReference type="InterPro" id="IPR001870">
    <property type="entry name" value="B30.2/SPRY"/>
</dbReference>
<dbReference type="Pfam" id="PF13765">
    <property type="entry name" value="PRY"/>
    <property type="match status" value="1"/>
</dbReference>
<dbReference type="InterPro" id="IPR003877">
    <property type="entry name" value="SPRY_dom"/>
</dbReference>
<evidence type="ECO:0000256" key="2">
    <source>
        <dbReference type="ARBA" id="ARBA00022771"/>
    </source>
</evidence>
<comment type="caution">
    <text evidence="5">The sequence shown here is derived from an EMBL/GenBank/DDBJ whole genome shotgun (WGS) entry which is preliminary data.</text>
</comment>
<dbReference type="InterPro" id="IPR006574">
    <property type="entry name" value="PRY"/>
</dbReference>
<protein>
    <recommendedName>
        <fullName evidence="4">B30.2/SPRY domain-containing protein</fullName>
    </recommendedName>
</protein>
<dbReference type="PANTHER" id="PTHR25465:SF5">
    <property type="entry name" value="E3 UBIQUITIN_ISG15 LIGASE TRIM25-RELATED"/>
    <property type="match status" value="1"/>
</dbReference>
<keyword evidence="3" id="KW-0862">Zinc</keyword>
<dbReference type="InterPro" id="IPR043136">
    <property type="entry name" value="B30.2/SPRY_sf"/>
</dbReference>
<dbReference type="InterPro" id="IPR051051">
    <property type="entry name" value="E3_ubiq-ligase_TRIM/RNF"/>
</dbReference>
<proteinExistence type="predicted"/>
<keyword evidence="1" id="KW-0479">Metal-binding</keyword>
<feature type="non-terminal residue" evidence="5">
    <location>
        <position position="1"/>
    </location>
</feature>
<dbReference type="InterPro" id="IPR003879">
    <property type="entry name" value="Butyrophylin_SPRY"/>
</dbReference>
<evidence type="ECO:0000313" key="5">
    <source>
        <dbReference type="EMBL" id="MED6266179.1"/>
    </source>
</evidence>
<dbReference type="PANTHER" id="PTHR25465">
    <property type="entry name" value="B-BOX DOMAIN CONTAINING"/>
    <property type="match status" value="1"/>
</dbReference>
<keyword evidence="2" id="KW-0863">Zinc-finger</keyword>
<dbReference type="PROSITE" id="PS50188">
    <property type="entry name" value="B302_SPRY"/>
    <property type="match status" value="1"/>
</dbReference>
<dbReference type="SMART" id="SM00449">
    <property type="entry name" value="SPRY"/>
    <property type="match status" value="1"/>
</dbReference>
<dbReference type="PRINTS" id="PR01407">
    <property type="entry name" value="BUTYPHLNCDUF"/>
</dbReference>
<accession>A0ABU7CTZ7</accession>
<dbReference type="EMBL" id="JAHUTJ010006576">
    <property type="protein sequence ID" value="MED6266179.1"/>
    <property type="molecule type" value="Genomic_DNA"/>
</dbReference>
<evidence type="ECO:0000259" key="4">
    <source>
        <dbReference type="PROSITE" id="PS50188"/>
    </source>
</evidence>
<reference evidence="5 6" key="1">
    <citation type="submission" date="2021-06" db="EMBL/GenBank/DDBJ databases">
        <authorList>
            <person name="Palmer J.M."/>
        </authorList>
    </citation>
    <scope>NUCLEOTIDE SEQUENCE [LARGE SCALE GENOMIC DNA]</scope>
    <source>
        <strain evidence="5 6">CL_MEX2019</strain>
        <tissue evidence="5">Muscle</tissue>
    </source>
</reference>
<dbReference type="Gene3D" id="2.60.120.920">
    <property type="match status" value="1"/>
</dbReference>